<dbReference type="Proteomes" id="UP000765509">
    <property type="component" value="Unassembled WGS sequence"/>
</dbReference>
<dbReference type="AlphaFoldDB" id="A0A9Q3K3H4"/>
<reference evidence="1" key="1">
    <citation type="submission" date="2021-03" db="EMBL/GenBank/DDBJ databases">
        <title>Draft genome sequence of rust myrtle Austropuccinia psidii MF-1, a brazilian biotype.</title>
        <authorList>
            <person name="Quecine M.C."/>
            <person name="Pachon D.M.R."/>
            <person name="Bonatelli M.L."/>
            <person name="Correr F.H."/>
            <person name="Franceschini L.M."/>
            <person name="Leite T.F."/>
            <person name="Margarido G.R.A."/>
            <person name="Almeida C.A."/>
            <person name="Ferrarezi J.A."/>
            <person name="Labate C.A."/>
        </authorList>
    </citation>
    <scope>NUCLEOTIDE SEQUENCE</scope>
    <source>
        <strain evidence="1">MF-1</strain>
    </source>
</reference>
<evidence type="ECO:0000313" key="2">
    <source>
        <dbReference type="Proteomes" id="UP000765509"/>
    </source>
</evidence>
<organism evidence="1 2">
    <name type="scientific">Austropuccinia psidii MF-1</name>
    <dbReference type="NCBI Taxonomy" id="1389203"/>
    <lineage>
        <taxon>Eukaryota</taxon>
        <taxon>Fungi</taxon>
        <taxon>Dikarya</taxon>
        <taxon>Basidiomycota</taxon>
        <taxon>Pucciniomycotina</taxon>
        <taxon>Pucciniomycetes</taxon>
        <taxon>Pucciniales</taxon>
        <taxon>Sphaerophragmiaceae</taxon>
        <taxon>Austropuccinia</taxon>
    </lineage>
</organism>
<name>A0A9Q3K3H4_9BASI</name>
<protein>
    <submittedName>
        <fullName evidence="1">Uncharacterized protein</fullName>
    </submittedName>
</protein>
<comment type="caution">
    <text evidence="1">The sequence shown here is derived from an EMBL/GenBank/DDBJ whole genome shotgun (WGS) entry which is preliminary data.</text>
</comment>
<accession>A0A9Q3K3H4</accession>
<keyword evidence="2" id="KW-1185">Reference proteome</keyword>
<sequence length="222" mass="24709">MTPWAQICLGFRGSMGPIKWPMDQTSPTWPGPIERVQDHQEPHLPKDEGRSWVDDWNPRVMSSKLTELTEYSPSALPPSVLCCSGILSQLASSGHFDCAQTYYGYKEVVVLEPSCTKCLKKEKDCFQHYNPRSAKCHFFFVGKKPCNFTGLPASNIRRYLWITGSRRTNVGGPILVGGRPIYSSSEVSISRINTEGVVKQIRQIANSPPNADAEGSDELDGE</sequence>
<gene>
    <name evidence="1" type="ORF">O181_113016</name>
</gene>
<dbReference type="EMBL" id="AVOT02091798">
    <property type="protein sequence ID" value="MBW0573301.1"/>
    <property type="molecule type" value="Genomic_DNA"/>
</dbReference>
<evidence type="ECO:0000313" key="1">
    <source>
        <dbReference type="EMBL" id="MBW0573301.1"/>
    </source>
</evidence>
<proteinExistence type="predicted"/>